<dbReference type="EMBL" id="CP004281">
    <property type="protein sequence ID" value="AHH07008.1"/>
    <property type="molecule type" value="Genomic_DNA"/>
</dbReference>
<dbReference type="Pfam" id="PF05113">
    <property type="entry name" value="DUF693"/>
    <property type="match status" value="1"/>
</dbReference>
<sequence>MIIIQYDFKIEFYSLQKDSKGIYGESIAEDIPEYIIETYNGTPQINISLTNKYSTHNYIMGKVGHLKIYNLPLDFNFNIKPGDIIKIYYKPYSFMQKYYFITSGRIKLPEETDYENGDFEISYELSINTDSKFLEQKISHIQLKDMKVIDVINTVFKKHAVIKLNEEDQNKIIDKQATVGSPRETIEFLTKNSYVPYIYADMGTEEIEFTFVFASNTNINIDIKEYEPLENYGLTFIPQKEMHYNTTYNYYLTYWRAQIMYTHTLKVGDKVSFIDPLGKVIKTTIDTSSIELNNCSTCSLNLKLYDDLENTINIEELG</sequence>
<organism evidence="1">
    <name type="scientific">Borrelia crocidurae DOU</name>
    <dbReference type="NCBI Taxonomy" id="1293575"/>
    <lineage>
        <taxon>Bacteria</taxon>
        <taxon>Pseudomonadati</taxon>
        <taxon>Spirochaetota</taxon>
        <taxon>Spirochaetia</taxon>
        <taxon>Spirochaetales</taxon>
        <taxon>Borreliaceae</taxon>
        <taxon>Borrelia</taxon>
    </lineage>
</organism>
<keyword evidence="1" id="KW-0614">Plasmid</keyword>
<name>W5SK31_9SPIR</name>
<geneLocation type="plasmid" evidence="1">
    <name>unnamed</name>
</geneLocation>
<evidence type="ECO:0000313" key="1">
    <source>
        <dbReference type="EMBL" id="AHH07008.1"/>
    </source>
</evidence>
<accession>W5SK31</accession>
<reference evidence="1" key="1">
    <citation type="submission" date="2013-02" db="EMBL/GenBank/DDBJ databases">
        <title>Comparative genomics of Borrelia species.</title>
        <authorList>
            <person name="Schwan T.G."/>
            <person name="Raffel S.J."/>
            <person name="Porcella S.F."/>
        </authorList>
    </citation>
    <scope>NUCLEOTIDE SEQUENCE</scope>
    <source>
        <strain evidence="1">DOU</strain>
        <plasmid evidence="1">unnamed</plasmid>
    </source>
</reference>
<dbReference type="RefSeq" id="WP_025401078.1">
    <property type="nucleotide sequence ID" value="NZ_CP004281.1"/>
</dbReference>
<dbReference type="HOGENOM" id="CLU_073262_0_0_12"/>
<protein>
    <submittedName>
        <fullName evidence="1">Uncharacterized protein</fullName>
    </submittedName>
</protein>
<proteinExistence type="predicted"/>
<dbReference type="AlphaFoldDB" id="W5SK31"/>
<dbReference type="InterPro" id="IPR007800">
    <property type="entry name" value="DUF693"/>
</dbReference>
<gene>
    <name evidence="1" type="ORF">BCD_0942</name>
</gene>